<dbReference type="Pfam" id="PF13649">
    <property type="entry name" value="Methyltransf_25"/>
    <property type="match status" value="1"/>
</dbReference>
<proteinExistence type="predicted"/>
<dbReference type="Proteomes" id="UP000220102">
    <property type="component" value="Unassembled WGS sequence"/>
</dbReference>
<dbReference type="EMBL" id="PDEQ01000006">
    <property type="protein sequence ID" value="PEN12772.1"/>
    <property type="molecule type" value="Genomic_DNA"/>
</dbReference>
<dbReference type="InterPro" id="IPR041698">
    <property type="entry name" value="Methyltransf_25"/>
</dbReference>
<protein>
    <submittedName>
        <fullName evidence="5">SAM-dependent methyltransferase</fullName>
    </submittedName>
</protein>
<evidence type="ECO:0000259" key="4">
    <source>
        <dbReference type="Pfam" id="PF13649"/>
    </source>
</evidence>
<evidence type="ECO:0000256" key="2">
    <source>
        <dbReference type="ARBA" id="ARBA00022679"/>
    </source>
</evidence>
<dbReference type="PANTHER" id="PTHR43464:SF19">
    <property type="entry name" value="UBIQUINONE BIOSYNTHESIS O-METHYLTRANSFERASE, MITOCHONDRIAL"/>
    <property type="match status" value="1"/>
</dbReference>
<organism evidence="5 6">
    <name type="scientific">Longibacter salinarum</name>
    <dbReference type="NCBI Taxonomy" id="1850348"/>
    <lineage>
        <taxon>Bacteria</taxon>
        <taxon>Pseudomonadati</taxon>
        <taxon>Rhodothermota</taxon>
        <taxon>Rhodothermia</taxon>
        <taxon>Rhodothermales</taxon>
        <taxon>Salisaetaceae</taxon>
        <taxon>Longibacter</taxon>
    </lineage>
</organism>
<dbReference type="InterPro" id="IPR029063">
    <property type="entry name" value="SAM-dependent_MTases_sf"/>
</dbReference>
<sequence>MAWYDTWFGSEAYELVYQHRDDDEARTAIDLVESCADPEDEARILDVGCGRGRHTLELARRGYNATGIDLSKASIEDARSSARDLDLKVHFDVQDMREPFCDACMDGVVNLFTTFGYFEQDDESERAIRAMTTSLRPGGFLIQDFLNPPYVRETLVEEDRSEQNDVSIRQRRWIEDGRVHKRIDITEGRETRTFRESVRLFTRDDFEAMYNRAGLELQEVYGDYDGSAHTENSPRTILYSVKR</sequence>
<dbReference type="SUPFAM" id="SSF53335">
    <property type="entry name" value="S-adenosyl-L-methionine-dependent methyltransferases"/>
    <property type="match status" value="1"/>
</dbReference>
<accession>A0A2A8CVQ7</accession>
<dbReference type="GO" id="GO:0008168">
    <property type="term" value="F:methyltransferase activity"/>
    <property type="evidence" value="ECO:0007669"/>
    <property type="project" value="UniProtKB-KW"/>
</dbReference>
<dbReference type="Gene3D" id="2.20.25.110">
    <property type="entry name" value="S-adenosyl-L-methionine-dependent methyltransferases"/>
    <property type="match status" value="1"/>
</dbReference>
<gene>
    <name evidence="5" type="ORF">CRI94_12190</name>
</gene>
<keyword evidence="2 5" id="KW-0808">Transferase</keyword>
<keyword evidence="1 5" id="KW-0489">Methyltransferase</keyword>
<dbReference type="Gene3D" id="3.40.50.150">
    <property type="entry name" value="Vaccinia Virus protein VP39"/>
    <property type="match status" value="1"/>
</dbReference>
<keyword evidence="6" id="KW-1185">Reference proteome</keyword>
<dbReference type="CDD" id="cd02440">
    <property type="entry name" value="AdoMet_MTases"/>
    <property type="match status" value="1"/>
</dbReference>
<comment type="caution">
    <text evidence="5">The sequence shown here is derived from an EMBL/GenBank/DDBJ whole genome shotgun (WGS) entry which is preliminary data.</text>
</comment>
<keyword evidence="3" id="KW-0949">S-adenosyl-L-methionine</keyword>
<evidence type="ECO:0000256" key="1">
    <source>
        <dbReference type="ARBA" id="ARBA00022603"/>
    </source>
</evidence>
<dbReference type="AlphaFoldDB" id="A0A2A8CVQ7"/>
<dbReference type="RefSeq" id="WP_098076119.1">
    <property type="nucleotide sequence ID" value="NZ_PDEQ01000006.1"/>
</dbReference>
<dbReference type="PANTHER" id="PTHR43464">
    <property type="entry name" value="METHYLTRANSFERASE"/>
    <property type="match status" value="1"/>
</dbReference>
<reference evidence="5 6" key="1">
    <citation type="submission" date="2017-10" db="EMBL/GenBank/DDBJ databases">
        <title>Draft genome of Longibacter Salinarum.</title>
        <authorList>
            <person name="Goh K.M."/>
            <person name="Shamsir M.S."/>
            <person name="Lim S.W."/>
        </authorList>
    </citation>
    <scope>NUCLEOTIDE SEQUENCE [LARGE SCALE GENOMIC DNA]</scope>
    <source>
        <strain evidence="5 6">KCTC 52045</strain>
    </source>
</reference>
<evidence type="ECO:0000313" key="6">
    <source>
        <dbReference type="Proteomes" id="UP000220102"/>
    </source>
</evidence>
<name>A0A2A8CVQ7_9BACT</name>
<feature type="domain" description="Methyltransferase" evidence="4">
    <location>
        <begin position="44"/>
        <end position="139"/>
    </location>
</feature>
<evidence type="ECO:0000313" key="5">
    <source>
        <dbReference type="EMBL" id="PEN12772.1"/>
    </source>
</evidence>
<evidence type="ECO:0000256" key="3">
    <source>
        <dbReference type="ARBA" id="ARBA00022691"/>
    </source>
</evidence>
<dbReference type="OrthoDB" id="9811589at2"/>
<dbReference type="GO" id="GO:0032259">
    <property type="term" value="P:methylation"/>
    <property type="evidence" value="ECO:0007669"/>
    <property type="project" value="UniProtKB-KW"/>
</dbReference>